<dbReference type="Proteomes" id="UP000281406">
    <property type="component" value="Unassembled WGS sequence"/>
</dbReference>
<keyword evidence="8" id="KW-0449">Lipoprotein</keyword>
<proteinExistence type="inferred from homology"/>
<sequence length="349" mass="39428">MLRWGKIYFSLAQYIDYALLLSGSSFTVGFVDEHPCNPTVPIKPMPATPETVHVMPARSVPVHVMPTQPQTVHVMPAHPEPRPKIAAMPEPLHGPGPPTPQALLRSAHTPRPTPQACLCHAMPFSLTGKEPLSILPLTSQPDERTGKAHYKLCDRLKLEKKQRRMCRRDPGVAETLIEAISMSALECQYQFRFERWNCTLEGNYRAQILKRGFKETAFLYAISSAGLTHAMAKACSAGRMERCTCDEAPDLENRKAWQWGGCGDNLKFSNKFVKDFLGKRSNKDLRARIDLHNSNVGMKSVHQRDKPPYTDRNVHSLTGKYLCLLVRCKSQQIPGYKQLNLRKWTLISK</sequence>
<dbReference type="GO" id="GO:0005615">
    <property type="term" value="C:extracellular space"/>
    <property type="evidence" value="ECO:0007669"/>
    <property type="project" value="TreeGrafter"/>
</dbReference>
<accession>A0A3N0Z3W7</accession>
<keyword evidence="4" id="KW-0964">Secreted</keyword>
<dbReference type="Pfam" id="PF00110">
    <property type="entry name" value="wnt"/>
    <property type="match status" value="1"/>
</dbReference>
<evidence type="ECO:0000256" key="8">
    <source>
        <dbReference type="ARBA" id="ARBA00023288"/>
    </source>
</evidence>
<comment type="subcellular location">
    <subcellularLocation>
        <location evidence="1 9">Secreted</location>
        <location evidence="1 9">Extracellular space</location>
        <location evidence="1 9">Extracellular matrix</location>
    </subcellularLocation>
</comment>
<dbReference type="GO" id="GO:0045165">
    <property type="term" value="P:cell fate commitment"/>
    <property type="evidence" value="ECO:0007669"/>
    <property type="project" value="TreeGrafter"/>
</dbReference>
<evidence type="ECO:0000256" key="1">
    <source>
        <dbReference type="ARBA" id="ARBA00004498"/>
    </source>
</evidence>
<evidence type="ECO:0000313" key="11">
    <source>
        <dbReference type="Proteomes" id="UP000281406"/>
    </source>
</evidence>
<dbReference type="GO" id="GO:0030182">
    <property type="term" value="P:neuron differentiation"/>
    <property type="evidence" value="ECO:0007669"/>
    <property type="project" value="TreeGrafter"/>
</dbReference>
<evidence type="ECO:0000256" key="3">
    <source>
        <dbReference type="ARBA" id="ARBA00022473"/>
    </source>
</evidence>
<keyword evidence="11" id="KW-1185">Reference proteome</keyword>
<reference evidence="10 11" key="1">
    <citation type="submission" date="2018-10" db="EMBL/GenBank/DDBJ databases">
        <title>Genome assembly for a Yunnan-Guizhou Plateau 3E fish, Anabarilius grahami (Regan), and its evolutionary and genetic applications.</title>
        <authorList>
            <person name="Jiang W."/>
        </authorList>
    </citation>
    <scope>NUCLEOTIDE SEQUENCE [LARGE SCALE GENOMIC DNA]</scope>
    <source>
        <strain evidence="10">AG-KIZ</strain>
        <tissue evidence="10">Muscle</tissue>
    </source>
</reference>
<name>A0A3N0Z3W7_ANAGA</name>
<gene>
    <name evidence="10" type="ORF">DPX16_21120</name>
</gene>
<keyword evidence="5" id="KW-0272">Extracellular matrix</keyword>
<dbReference type="SMART" id="SM00097">
    <property type="entry name" value="WNT1"/>
    <property type="match status" value="1"/>
</dbReference>
<keyword evidence="7" id="KW-1015">Disulfide bond</keyword>
<dbReference type="OrthoDB" id="5945655at2759"/>
<dbReference type="InterPro" id="IPR005817">
    <property type="entry name" value="Wnt"/>
</dbReference>
<comment type="function">
    <text evidence="9">Ligand for members of the frizzled family of seven transmembrane receptors.</text>
</comment>
<comment type="caution">
    <text evidence="10">The sequence shown here is derived from an EMBL/GenBank/DDBJ whole genome shotgun (WGS) entry which is preliminary data.</text>
</comment>
<dbReference type="PRINTS" id="PR01894">
    <property type="entry name" value="WNT14PROTEIN"/>
</dbReference>
<comment type="similarity">
    <text evidence="2 9">Belongs to the Wnt family.</text>
</comment>
<dbReference type="PANTHER" id="PTHR12027:SF75">
    <property type="entry name" value="PROTEIN WNT-9A"/>
    <property type="match status" value="1"/>
</dbReference>
<evidence type="ECO:0000313" key="10">
    <source>
        <dbReference type="EMBL" id="ROL53187.1"/>
    </source>
</evidence>
<dbReference type="InterPro" id="IPR013303">
    <property type="entry name" value="Wnt9a"/>
</dbReference>
<dbReference type="PRINTS" id="PR01349">
    <property type="entry name" value="WNTPROTEIN"/>
</dbReference>
<dbReference type="GO" id="GO:0005109">
    <property type="term" value="F:frizzled binding"/>
    <property type="evidence" value="ECO:0007669"/>
    <property type="project" value="TreeGrafter"/>
</dbReference>
<evidence type="ECO:0000256" key="7">
    <source>
        <dbReference type="ARBA" id="ARBA00023157"/>
    </source>
</evidence>
<dbReference type="PANTHER" id="PTHR12027">
    <property type="entry name" value="WNT RELATED"/>
    <property type="match status" value="1"/>
</dbReference>
<dbReference type="GO" id="GO:0005125">
    <property type="term" value="F:cytokine activity"/>
    <property type="evidence" value="ECO:0007669"/>
    <property type="project" value="TreeGrafter"/>
</dbReference>
<evidence type="ECO:0000256" key="6">
    <source>
        <dbReference type="ARBA" id="ARBA00022687"/>
    </source>
</evidence>
<dbReference type="GO" id="GO:0060070">
    <property type="term" value="P:canonical Wnt signaling pathway"/>
    <property type="evidence" value="ECO:0007669"/>
    <property type="project" value="TreeGrafter"/>
</dbReference>
<keyword evidence="6 9" id="KW-0879">Wnt signaling pathway</keyword>
<evidence type="ECO:0000256" key="2">
    <source>
        <dbReference type="ARBA" id="ARBA00005683"/>
    </source>
</evidence>
<evidence type="ECO:0000256" key="5">
    <source>
        <dbReference type="ARBA" id="ARBA00022530"/>
    </source>
</evidence>
<organism evidence="10 11">
    <name type="scientific">Anabarilius grahami</name>
    <name type="common">Kanglang fish</name>
    <name type="synonym">Barilius grahami</name>
    <dbReference type="NCBI Taxonomy" id="495550"/>
    <lineage>
        <taxon>Eukaryota</taxon>
        <taxon>Metazoa</taxon>
        <taxon>Chordata</taxon>
        <taxon>Craniata</taxon>
        <taxon>Vertebrata</taxon>
        <taxon>Euteleostomi</taxon>
        <taxon>Actinopterygii</taxon>
        <taxon>Neopterygii</taxon>
        <taxon>Teleostei</taxon>
        <taxon>Ostariophysi</taxon>
        <taxon>Cypriniformes</taxon>
        <taxon>Xenocyprididae</taxon>
        <taxon>Xenocypridinae</taxon>
        <taxon>Xenocypridinae incertae sedis</taxon>
        <taxon>Anabarilius</taxon>
    </lineage>
</organism>
<protein>
    <recommendedName>
        <fullName evidence="9">Protein Wnt</fullName>
    </recommendedName>
</protein>
<evidence type="ECO:0000256" key="4">
    <source>
        <dbReference type="ARBA" id="ARBA00022525"/>
    </source>
</evidence>
<evidence type="ECO:0000256" key="9">
    <source>
        <dbReference type="RuleBase" id="RU003500"/>
    </source>
</evidence>
<dbReference type="EMBL" id="RJVU01012097">
    <property type="protein sequence ID" value="ROL53187.1"/>
    <property type="molecule type" value="Genomic_DNA"/>
</dbReference>
<keyword evidence="3 9" id="KW-0217">Developmental protein</keyword>
<dbReference type="AlphaFoldDB" id="A0A3N0Z3W7"/>